<dbReference type="GO" id="GO:0005524">
    <property type="term" value="F:ATP binding"/>
    <property type="evidence" value="ECO:0007669"/>
    <property type="project" value="UniProtKB-KW"/>
</dbReference>
<dbReference type="RefSeq" id="XP_005770150.1">
    <property type="nucleotide sequence ID" value="XM_005770093.1"/>
</dbReference>
<evidence type="ECO:0000313" key="11">
    <source>
        <dbReference type="EnsemblProtists" id="EOD17721"/>
    </source>
</evidence>
<evidence type="ECO:0000256" key="1">
    <source>
        <dbReference type="ARBA" id="ARBA00012513"/>
    </source>
</evidence>
<dbReference type="Gene3D" id="1.10.510.10">
    <property type="entry name" value="Transferase(Phosphotransferase) domain 1"/>
    <property type="match status" value="1"/>
</dbReference>
<evidence type="ECO:0000313" key="12">
    <source>
        <dbReference type="Proteomes" id="UP000013827"/>
    </source>
</evidence>
<feature type="compositionally biased region" description="Gly residues" evidence="9">
    <location>
        <begin position="337"/>
        <end position="349"/>
    </location>
</feature>
<keyword evidence="4" id="KW-0547">Nucleotide-binding</keyword>
<evidence type="ECO:0000256" key="7">
    <source>
        <dbReference type="ARBA" id="ARBA00047899"/>
    </source>
</evidence>
<dbReference type="InterPro" id="IPR011009">
    <property type="entry name" value="Kinase-like_dom_sf"/>
</dbReference>
<dbReference type="GO" id="GO:0005737">
    <property type="term" value="C:cytoplasm"/>
    <property type="evidence" value="ECO:0007669"/>
    <property type="project" value="TreeGrafter"/>
</dbReference>
<dbReference type="EC" id="2.7.11.1" evidence="1"/>
<dbReference type="PaxDb" id="2903-EOD17721"/>
<evidence type="ECO:0000256" key="5">
    <source>
        <dbReference type="ARBA" id="ARBA00022777"/>
    </source>
</evidence>
<evidence type="ECO:0000256" key="4">
    <source>
        <dbReference type="ARBA" id="ARBA00022741"/>
    </source>
</evidence>
<comment type="catalytic activity">
    <reaction evidence="7">
        <text>L-threonyl-[protein] + ATP = O-phospho-L-threonyl-[protein] + ADP + H(+)</text>
        <dbReference type="Rhea" id="RHEA:46608"/>
        <dbReference type="Rhea" id="RHEA-COMP:11060"/>
        <dbReference type="Rhea" id="RHEA-COMP:11605"/>
        <dbReference type="ChEBI" id="CHEBI:15378"/>
        <dbReference type="ChEBI" id="CHEBI:30013"/>
        <dbReference type="ChEBI" id="CHEBI:30616"/>
        <dbReference type="ChEBI" id="CHEBI:61977"/>
        <dbReference type="ChEBI" id="CHEBI:456216"/>
        <dbReference type="EC" id="2.7.11.1"/>
    </reaction>
</comment>
<accession>A0A0D3J2I6</accession>
<proteinExistence type="predicted"/>
<reference evidence="11" key="2">
    <citation type="submission" date="2024-10" db="UniProtKB">
        <authorList>
            <consortium name="EnsemblProtists"/>
        </authorList>
    </citation>
    <scope>IDENTIFICATION</scope>
</reference>
<evidence type="ECO:0000259" key="10">
    <source>
        <dbReference type="PROSITE" id="PS50011"/>
    </source>
</evidence>
<comment type="catalytic activity">
    <reaction evidence="8">
        <text>L-seryl-[protein] + ATP = O-phospho-L-seryl-[protein] + ADP + H(+)</text>
        <dbReference type="Rhea" id="RHEA:17989"/>
        <dbReference type="Rhea" id="RHEA-COMP:9863"/>
        <dbReference type="Rhea" id="RHEA-COMP:11604"/>
        <dbReference type="ChEBI" id="CHEBI:15378"/>
        <dbReference type="ChEBI" id="CHEBI:29999"/>
        <dbReference type="ChEBI" id="CHEBI:30616"/>
        <dbReference type="ChEBI" id="CHEBI:83421"/>
        <dbReference type="ChEBI" id="CHEBI:456216"/>
        <dbReference type="EC" id="2.7.11.1"/>
    </reaction>
</comment>
<evidence type="ECO:0000256" key="3">
    <source>
        <dbReference type="ARBA" id="ARBA00022679"/>
    </source>
</evidence>
<feature type="domain" description="Protein kinase" evidence="10">
    <location>
        <begin position="57"/>
        <end position="325"/>
    </location>
</feature>
<dbReference type="Proteomes" id="UP000013827">
    <property type="component" value="Unassembled WGS sequence"/>
</dbReference>
<feature type="region of interest" description="Disordered" evidence="9">
    <location>
        <begin position="310"/>
        <end position="352"/>
    </location>
</feature>
<dbReference type="GeneID" id="17264050"/>
<dbReference type="eggNOG" id="KOG1989">
    <property type="taxonomic scope" value="Eukaryota"/>
</dbReference>
<keyword evidence="5" id="KW-0418">Kinase</keyword>
<dbReference type="AlphaFoldDB" id="A0A0D3J2I6"/>
<feature type="region of interest" description="Disordered" evidence="9">
    <location>
        <begin position="470"/>
        <end position="491"/>
    </location>
</feature>
<evidence type="ECO:0000256" key="8">
    <source>
        <dbReference type="ARBA" id="ARBA00048679"/>
    </source>
</evidence>
<dbReference type="PROSITE" id="PS50011">
    <property type="entry name" value="PROTEIN_KINASE_DOM"/>
    <property type="match status" value="1"/>
</dbReference>
<dbReference type="HOGENOM" id="CLU_499166_0_0_1"/>
<keyword evidence="12" id="KW-1185">Reference proteome</keyword>
<dbReference type="PANTHER" id="PTHR22967">
    <property type="entry name" value="SERINE/THREONINE PROTEIN KINASE"/>
    <property type="match status" value="1"/>
</dbReference>
<dbReference type="SMART" id="SM00220">
    <property type="entry name" value="S_TKc"/>
    <property type="match status" value="1"/>
</dbReference>
<keyword evidence="3" id="KW-0808">Transferase</keyword>
<name>A0A0D3J2I6_EMIH1</name>
<dbReference type="Pfam" id="PF00069">
    <property type="entry name" value="Pkinase"/>
    <property type="match status" value="1"/>
</dbReference>
<evidence type="ECO:0000256" key="2">
    <source>
        <dbReference type="ARBA" id="ARBA00022527"/>
    </source>
</evidence>
<dbReference type="InterPro" id="IPR000719">
    <property type="entry name" value="Prot_kinase_dom"/>
</dbReference>
<keyword evidence="6" id="KW-0067">ATP-binding</keyword>
<dbReference type="InterPro" id="IPR008271">
    <property type="entry name" value="Ser/Thr_kinase_AS"/>
</dbReference>
<protein>
    <recommendedName>
        <fullName evidence="1">non-specific serine/threonine protein kinase</fullName>
        <ecNumber evidence="1">2.7.11.1</ecNumber>
    </recommendedName>
</protein>
<keyword evidence="2" id="KW-0723">Serine/threonine-protein kinase</keyword>
<evidence type="ECO:0000256" key="6">
    <source>
        <dbReference type="ARBA" id="ARBA00022840"/>
    </source>
</evidence>
<reference evidence="12" key="1">
    <citation type="journal article" date="2013" name="Nature">
        <title>Pan genome of the phytoplankton Emiliania underpins its global distribution.</title>
        <authorList>
            <person name="Read B.A."/>
            <person name="Kegel J."/>
            <person name="Klute M.J."/>
            <person name="Kuo A."/>
            <person name="Lefebvre S.C."/>
            <person name="Maumus F."/>
            <person name="Mayer C."/>
            <person name="Miller J."/>
            <person name="Monier A."/>
            <person name="Salamov A."/>
            <person name="Young J."/>
            <person name="Aguilar M."/>
            <person name="Claverie J.M."/>
            <person name="Frickenhaus S."/>
            <person name="Gonzalez K."/>
            <person name="Herman E.K."/>
            <person name="Lin Y.C."/>
            <person name="Napier J."/>
            <person name="Ogata H."/>
            <person name="Sarno A.F."/>
            <person name="Shmutz J."/>
            <person name="Schroeder D."/>
            <person name="de Vargas C."/>
            <person name="Verret F."/>
            <person name="von Dassow P."/>
            <person name="Valentin K."/>
            <person name="Van de Peer Y."/>
            <person name="Wheeler G."/>
            <person name="Dacks J.B."/>
            <person name="Delwiche C.F."/>
            <person name="Dyhrman S.T."/>
            <person name="Glockner G."/>
            <person name="John U."/>
            <person name="Richards T."/>
            <person name="Worden A.Z."/>
            <person name="Zhang X."/>
            <person name="Grigoriev I.V."/>
            <person name="Allen A.E."/>
            <person name="Bidle K."/>
            <person name="Borodovsky M."/>
            <person name="Bowler C."/>
            <person name="Brownlee C."/>
            <person name="Cock J.M."/>
            <person name="Elias M."/>
            <person name="Gladyshev V.N."/>
            <person name="Groth M."/>
            <person name="Guda C."/>
            <person name="Hadaegh A."/>
            <person name="Iglesias-Rodriguez M.D."/>
            <person name="Jenkins J."/>
            <person name="Jones B.M."/>
            <person name="Lawson T."/>
            <person name="Leese F."/>
            <person name="Lindquist E."/>
            <person name="Lobanov A."/>
            <person name="Lomsadze A."/>
            <person name="Malik S.B."/>
            <person name="Marsh M.E."/>
            <person name="Mackinder L."/>
            <person name="Mock T."/>
            <person name="Mueller-Roeber B."/>
            <person name="Pagarete A."/>
            <person name="Parker M."/>
            <person name="Probert I."/>
            <person name="Quesneville H."/>
            <person name="Raines C."/>
            <person name="Rensing S.A."/>
            <person name="Riano-Pachon D.M."/>
            <person name="Richier S."/>
            <person name="Rokitta S."/>
            <person name="Shiraiwa Y."/>
            <person name="Soanes D.M."/>
            <person name="van der Giezen M."/>
            <person name="Wahlund T.M."/>
            <person name="Williams B."/>
            <person name="Wilson W."/>
            <person name="Wolfe G."/>
            <person name="Wurch L.L."/>
        </authorList>
    </citation>
    <scope>NUCLEOTIDE SEQUENCE</scope>
</reference>
<dbReference type="EnsemblProtists" id="EOD17721">
    <property type="protein sequence ID" value="EOD17721"/>
    <property type="gene ID" value="EMIHUDRAFT_102430"/>
</dbReference>
<evidence type="ECO:0000256" key="9">
    <source>
        <dbReference type="SAM" id="MobiDB-lite"/>
    </source>
</evidence>
<dbReference type="KEGG" id="ehx:EMIHUDRAFT_102430"/>
<dbReference type="SUPFAM" id="SSF56112">
    <property type="entry name" value="Protein kinase-like (PK-like)"/>
    <property type="match status" value="1"/>
</dbReference>
<dbReference type="GO" id="GO:0004674">
    <property type="term" value="F:protein serine/threonine kinase activity"/>
    <property type="evidence" value="ECO:0007669"/>
    <property type="project" value="UniProtKB-KW"/>
</dbReference>
<dbReference type="PANTHER" id="PTHR22967:SF57">
    <property type="entry name" value="AUXILIN, ISOFORM A-RELATED"/>
    <property type="match status" value="1"/>
</dbReference>
<organism evidence="11 12">
    <name type="scientific">Emiliania huxleyi (strain CCMP1516)</name>
    <dbReference type="NCBI Taxonomy" id="280463"/>
    <lineage>
        <taxon>Eukaryota</taxon>
        <taxon>Haptista</taxon>
        <taxon>Haptophyta</taxon>
        <taxon>Prymnesiophyceae</taxon>
        <taxon>Isochrysidales</taxon>
        <taxon>Noelaerhabdaceae</taxon>
        <taxon>Emiliania</taxon>
    </lineage>
</organism>
<dbReference type="STRING" id="2903.R1E3V4"/>
<sequence>MKLSSILDKGRALAEDAKKIAESKLAEARQLAEEGAGALRSATARTELVPFRGYPVLMKEVALAEGGFAYVHMARHAETGELFAVKRMLAQDAESAELAKAERDLMESLPRHPNIVGMLASTQRAGVRGQEHLLLLEYCSQGTLIKHCMPDASGALPPPLPLPETLDAFLQVCKGVAHLHAQSPPVAHRDLKLENVLVDARGVCKLCDFGSATSRTLDCDSASRQMRLDEEDRISRYTTAMNRAPEMVDVWALGTLLFALAFQRHPFDGDSPNLQILSGRYRVPANAADPARRPEVVDVAQAASVLKAEAASGALSSPKGEAPRRGENGAARARNGSGRGSGGGGGGGSAMRFEDMMRGESVGAPAAAAPAWEADFSSFSAPVEAAGSGWADFDAESCGTSAGASSLPQGAGAAAVTEQLGTADLLGGFDGDAAAEAPWAAPDAESDAACSTNAGAGAGTAGRAAVLGGDASARQPSAESARGGERPSFSSGEQVIISGLRSRPELNDTVATVIGPAAAAGRFNVEGAGGAVYALKKENLHSRRSI</sequence>
<dbReference type="PROSITE" id="PS00108">
    <property type="entry name" value="PROTEIN_KINASE_ST"/>
    <property type="match status" value="1"/>
</dbReference>